<dbReference type="Pfam" id="PF00857">
    <property type="entry name" value="Isochorismatase"/>
    <property type="match status" value="1"/>
</dbReference>
<evidence type="ECO:0000313" key="5">
    <source>
        <dbReference type="EMBL" id="CEM03595.1"/>
    </source>
</evidence>
<accession>A0A0G4EYR5</accession>
<dbReference type="PROSITE" id="PS51257">
    <property type="entry name" value="PROKAR_LIPOPROTEIN"/>
    <property type="match status" value="1"/>
</dbReference>
<feature type="domain" description="Isochorismatase-like" evidence="4">
    <location>
        <begin position="63"/>
        <end position="239"/>
    </location>
</feature>
<protein>
    <recommendedName>
        <fullName evidence="4">Isochorismatase-like domain-containing protein</fullName>
    </recommendedName>
</protein>
<dbReference type="SUPFAM" id="SSF52499">
    <property type="entry name" value="Isochorismatase-like hydrolases"/>
    <property type="match status" value="1"/>
</dbReference>
<dbReference type="VEuPathDB" id="CryptoDB:Vbra_8426"/>
<gene>
    <name evidence="5" type="ORF">Vbra_8426</name>
</gene>
<organism evidence="5 6">
    <name type="scientific">Vitrella brassicaformis (strain CCMP3155)</name>
    <dbReference type="NCBI Taxonomy" id="1169540"/>
    <lineage>
        <taxon>Eukaryota</taxon>
        <taxon>Sar</taxon>
        <taxon>Alveolata</taxon>
        <taxon>Colpodellida</taxon>
        <taxon>Vitrellaceae</taxon>
        <taxon>Vitrella</taxon>
    </lineage>
</organism>
<dbReference type="Proteomes" id="UP000041254">
    <property type="component" value="Unassembled WGS sequence"/>
</dbReference>
<dbReference type="PANTHER" id="PTHR43540:SF1">
    <property type="entry name" value="ISOCHORISMATASE HYDROLASE"/>
    <property type="match status" value="1"/>
</dbReference>
<evidence type="ECO:0000259" key="4">
    <source>
        <dbReference type="Pfam" id="PF00857"/>
    </source>
</evidence>
<dbReference type="PhylomeDB" id="A0A0G4EYR5"/>
<dbReference type="STRING" id="1169540.A0A0G4EYR5"/>
<feature type="chain" id="PRO_5005187836" description="Isochorismatase-like domain-containing protein" evidence="3">
    <location>
        <begin position="39"/>
        <end position="264"/>
    </location>
</feature>
<sequence>MLQPRQDNQPTNTAAMSAAACVFALLLACPASLVSVSAQDLSAVQQNYKGAFDGKLQFGSSPCLLVVDLVNAYLREGSPLYAAEGGKQALAGTERLLTSARQLGIPVVFTAVKYAKKANGKDAGVWWRKVPALSAFVEGQELAEFPPSLTPLPSEVVLTKQYASSYFGTSLASMLTAMKVDTVVIAGVSTSGCIRATALDTLQSGFVPVVVRDAVGDRRPEVHEANLFDIQAKYGEVRMADQVLAYFEQVAGTKKAPPTRAEEL</sequence>
<dbReference type="InterPro" id="IPR036380">
    <property type="entry name" value="Isochorismatase-like_sf"/>
</dbReference>
<dbReference type="Gene3D" id="3.40.50.850">
    <property type="entry name" value="Isochorismatase-like"/>
    <property type="match status" value="1"/>
</dbReference>
<evidence type="ECO:0000256" key="2">
    <source>
        <dbReference type="ARBA" id="ARBA00022801"/>
    </source>
</evidence>
<proteinExistence type="inferred from homology"/>
<comment type="similarity">
    <text evidence="1">Belongs to the isochorismatase family.</text>
</comment>
<evidence type="ECO:0000256" key="3">
    <source>
        <dbReference type="SAM" id="SignalP"/>
    </source>
</evidence>
<dbReference type="GO" id="GO:0016787">
    <property type="term" value="F:hydrolase activity"/>
    <property type="evidence" value="ECO:0007669"/>
    <property type="project" value="UniProtKB-KW"/>
</dbReference>
<evidence type="ECO:0000313" key="6">
    <source>
        <dbReference type="Proteomes" id="UP000041254"/>
    </source>
</evidence>
<dbReference type="InterPro" id="IPR000868">
    <property type="entry name" value="Isochorismatase-like_dom"/>
</dbReference>
<dbReference type="OMA" id="VCNAYWS"/>
<reference evidence="5 6" key="1">
    <citation type="submission" date="2014-11" db="EMBL/GenBank/DDBJ databases">
        <authorList>
            <person name="Zhu J."/>
            <person name="Qi W."/>
            <person name="Song R."/>
        </authorList>
    </citation>
    <scope>NUCLEOTIDE SEQUENCE [LARGE SCALE GENOMIC DNA]</scope>
</reference>
<keyword evidence="2" id="KW-0378">Hydrolase</keyword>
<feature type="signal peptide" evidence="3">
    <location>
        <begin position="1"/>
        <end position="38"/>
    </location>
</feature>
<dbReference type="EMBL" id="CDMY01000345">
    <property type="protein sequence ID" value="CEM03595.1"/>
    <property type="molecule type" value="Genomic_DNA"/>
</dbReference>
<dbReference type="InParanoid" id="A0A0G4EYR5"/>
<dbReference type="InterPro" id="IPR050272">
    <property type="entry name" value="Isochorismatase-like_hydrls"/>
</dbReference>
<dbReference type="AlphaFoldDB" id="A0A0G4EYR5"/>
<dbReference type="PANTHER" id="PTHR43540">
    <property type="entry name" value="PEROXYUREIDOACRYLATE/UREIDOACRYLATE AMIDOHYDROLASE-RELATED"/>
    <property type="match status" value="1"/>
</dbReference>
<keyword evidence="6" id="KW-1185">Reference proteome</keyword>
<dbReference type="OrthoDB" id="421513at2759"/>
<evidence type="ECO:0000256" key="1">
    <source>
        <dbReference type="ARBA" id="ARBA00006336"/>
    </source>
</evidence>
<keyword evidence="3" id="KW-0732">Signal</keyword>
<name>A0A0G4EYR5_VITBC</name>